<dbReference type="EMBL" id="RQPJ01000021">
    <property type="protein sequence ID" value="RTE52255.1"/>
    <property type="molecule type" value="Genomic_DNA"/>
</dbReference>
<evidence type="ECO:0000313" key="1">
    <source>
        <dbReference type="EMBL" id="RTE52255.1"/>
    </source>
</evidence>
<comment type="caution">
    <text evidence="1">The sequence shown here is derived from an EMBL/GenBank/DDBJ whole genome shotgun (WGS) entry which is preliminary data.</text>
</comment>
<evidence type="ECO:0008006" key="3">
    <source>
        <dbReference type="Google" id="ProtNLM"/>
    </source>
</evidence>
<evidence type="ECO:0000313" key="2">
    <source>
        <dbReference type="Proteomes" id="UP000267585"/>
    </source>
</evidence>
<proteinExistence type="predicted"/>
<keyword evidence="2" id="KW-1185">Reference proteome</keyword>
<gene>
    <name evidence="1" type="ORF">EHW67_18910</name>
</gene>
<organism evidence="1 2">
    <name type="scientific">Arenibacter aquaticus</name>
    <dbReference type="NCBI Taxonomy" id="2489054"/>
    <lineage>
        <taxon>Bacteria</taxon>
        <taxon>Pseudomonadati</taxon>
        <taxon>Bacteroidota</taxon>
        <taxon>Flavobacteriia</taxon>
        <taxon>Flavobacteriales</taxon>
        <taxon>Flavobacteriaceae</taxon>
        <taxon>Arenibacter</taxon>
    </lineage>
</organism>
<dbReference type="Proteomes" id="UP000267585">
    <property type="component" value="Unassembled WGS sequence"/>
</dbReference>
<dbReference type="OrthoDB" id="9811934at2"/>
<sequence length="328" mass="38129">MIKNILTIIFLFLYASVVCQDTIYPSKQVIIGNKTHSNRDFLNHSLVDREGNIVLVGSTENDFSFNDVMVIKLNENLDELWKKEISFNTRYSFDRVHWSHVDENNNIILVCKSLFASDYETLFIVVLDENGNQIWQLPFSELENIDYGVHPKNILANVNSSGNLELAYTNLGLGKAENLWVYEISKTGEILEEYQHNDLFGYDLHSTTGFEYADSHYYSVLRERIDQASFLQNNLITAHQNELTKIQLDYFSEEELNLIGRSEKQELIHGGDDTLIWFINHDLYYNNEIHQGYSIYYFTEKGDLIKSIPIDDTKEKYVIGLSKDVMEI</sequence>
<dbReference type="RefSeq" id="WP_126163940.1">
    <property type="nucleotide sequence ID" value="NZ_RQPJ01000021.1"/>
</dbReference>
<reference evidence="1 2" key="1">
    <citation type="submission" date="2018-11" db="EMBL/GenBank/DDBJ databases">
        <title>Arenibacter aquaticus sp.nov., a marine bacterium isolated from surface seawater in the South China Sea.</title>
        <authorList>
            <person name="Guo J."/>
            <person name="Sun J."/>
        </authorList>
    </citation>
    <scope>NUCLEOTIDE SEQUENCE [LARGE SCALE GENOMIC DNA]</scope>
    <source>
        <strain evidence="1 2">GUO666</strain>
    </source>
</reference>
<dbReference type="AlphaFoldDB" id="A0A3S0CIQ1"/>
<name>A0A3S0CIQ1_9FLAO</name>
<accession>A0A3S0CIQ1</accession>
<protein>
    <recommendedName>
        <fullName evidence="3">T9SS C-terminal target domain-containing protein</fullName>
    </recommendedName>
</protein>